<name>D8PIX8_9BACT</name>
<dbReference type="STRING" id="330214.NIDE3530"/>
<dbReference type="KEGG" id="nde:NIDE3530"/>
<proteinExistence type="predicted"/>
<reference evidence="2 3" key="1">
    <citation type="journal article" date="2010" name="Proc. Natl. Acad. Sci. U.S.A.">
        <title>A Nitrospira metagenome illuminates the physiology and evolution of globally important nitrite-oxidizing bacteria.</title>
        <authorList>
            <person name="Lucker S."/>
            <person name="Wagner M."/>
            <person name="Maixner F."/>
            <person name="Pelletier E."/>
            <person name="Koch H."/>
            <person name="Vacherie B."/>
            <person name="Rattei T."/>
            <person name="Sinninghe Damste J."/>
            <person name="Spieck E."/>
            <person name="Le Paslier D."/>
            <person name="Daims H."/>
        </authorList>
    </citation>
    <scope>NUCLEOTIDE SEQUENCE [LARGE SCALE GENOMIC DNA]</scope>
</reference>
<evidence type="ECO:0000256" key="1">
    <source>
        <dbReference type="SAM" id="MobiDB-lite"/>
    </source>
</evidence>
<accession>D8PIX8</accession>
<protein>
    <submittedName>
        <fullName evidence="2">Uncharacterized protein</fullName>
    </submittedName>
</protein>
<organism evidence="2 3">
    <name type="scientific">Nitrospira defluvii</name>
    <dbReference type="NCBI Taxonomy" id="330214"/>
    <lineage>
        <taxon>Bacteria</taxon>
        <taxon>Pseudomonadati</taxon>
        <taxon>Nitrospirota</taxon>
        <taxon>Nitrospiria</taxon>
        <taxon>Nitrospirales</taxon>
        <taxon>Nitrospiraceae</taxon>
        <taxon>Nitrospira</taxon>
    </lineage>
</organism>
<dbReference type="HOGENOM" id="CLU_2631626_0_0_0"/>
<feature type="compositionally biased region" description="Basic and acidic residues" evidence="1">
    <location>
        <begin position="53"/>
        <end position="62"/>
    </location>
</feature>
<gene>
    <name evidence="2" type="ORF">NIDE3530</name>
</gene>
<dbReference type="EMBL" id="FP929003">
    <property type="protein sequence ID" value="CBK43215.1"/>
    <property type="molecule type" value="Genomic_DNA"/>
</dbReference>
<keyword evidence="3" id="KW-1185">Reference proteome</keyword>
<dbReference type="Proteomes" id="UP000001660">
    <property type="component" value="Chromosome"/>
</dbReference>
<feature type="region of interest" description="Disordered" evidence="1">
    <location>
        <begin position="53"/>
        <end position="77"/>
    </location>
</feature>
<evidence type="ECO:0000313" key="2">
    <source>
        <dbReference type="EMBL" id="CBK43215.1"/>
    </source>
</evidence>
<evidence type="ECO:0000313" key="3">
    <source>
        <dbReference type="Proteomes" id="UP000001660"/>
    </source>
</evidence>
<dbReference type="AlphaFoldDB" id="D8PIX8"/>
<sequence length="77" mass="8615">MRRDGPPGLAGRGVEAQYLWSRGQIGYDSGGEISRHETSHMRSAHVRARPWNDDLAVREGGRSRVTQQAQVTEGRKE</sequence>